<dbReference type="InterPro" id="IPR016181">
    <property type="entry name" value="Acyl_CoA_acyltransferase"/>
</dbReference>
<feature type="domain" description="N-acetyltransferase" evidence="1">
    <location>
        <begin position="1"/>
        <end position="142"/>
    </location>
</feature>
<reference evidence="2" key="1">
    <citation type="submission" date="2015-08" db="EMBL/GenBank/DDBJ databases">
        <title>Partial sequence of psychrophilic Colwellia sp.</title>
        <authorList>
            <person name="Pankowski J.A."/>
            <person name="Leong J.S."/>
            <person name="Nano F.E."/>
        </authorList>
    </citation>
    <scope>NUCLEOTIDE SEQUENCE</scope>
    <source>
        <strain evidence="2">C1</strain>
    </source>
</reference>
<keyword evidence="2" id="KW-0808">Transferase</keyword>
<dbReference type="GO" id="GO:0016747">
    <property type="term" value="F:acyltransferase activity, transferring groups other than amino-acyl groups"/>
    <property type="evidence" value="ECO:0007669"/>
    <property type="project" value="InterPro"/>
</dbReference>
<organism evidence="2">
    <name type="scientific">Colwellia sp. C1</name>
    <dbReference type="NCBI Taxonomy" id="1737566"/>
    <lineage>
        <taxon>Bacteria</taxon>
        <taxon>Pseudomonadati</taxon>
        <taxon>Pseudomonadota</taxon>
        <taxon>Gammaproteobacteria</taxon>
        <taxon>Alteromonadales</taxon>
        <taxon>Colwelliaceae</taxon>
        <taxon>Colwellia</taxon>
    </lineage>
</organism>
<dbReference type="SUPFAM" id="SSF55729">
    <property type="entry name" value="Acyl-CoA N-acyltransferases (Nat)"/>
    <property type="match status" value="1"/>
</dbReference>
<sequence length="149" mass="16935">MIFKITDNKDDMDIDAIHEYLSRSYWAKDVPKSVVTKAVKNSLCFAVLASDTNNTDSKEKQVGFARLITDAATFAYLADVYILEEHRGNGLSKQLMATIVKHPQLQGLRRIMLATKDAHSLYEQYGFTALTDQTMFMQLWTPDIYSQTS</sequence>
<dbReference type="PANTHER" id="PTHR43233:SF1">
    <property type="entry name" value="FAMILY N-ACETYLTRANSFERASE, PUTATIVE (AFU_ORTHOLOGUE AFUA_6G03350)-RELATED"/>
    <property type="match status" value="1"/>
</dbReference>
<dbReference type="InterPro" id="IPR053144">
    <property type="entry name" value="Acetyltransferase_Butenolide"/>
</dbReference>
<dbReference type="Gene3D" id="3.40.630.30">
    <property type="match status" value="1"/>
</dbReference>
<evidence type="ECO:0000313" key="2">
    <source>
        <dbReference type="EMBL" id="ALK44333.1"/>
    </source>
</evidence>
<protein>
    <submittedName>
        <fullName evidence="2">Histone acetyltransferase HPA2-related acetyltransferase</fullName>
    </submittedName>
</protein>
<proteinExistence type="predicted"/>
<dbReference type="CDD" id="cd04301">
    <property type="entry name" value="NAT_SF"/>
    <property type="match status" value="1"/>
</dbReference>
<accession>A0A0P0KTL9</accession>
<dbReference type="EMBL" id="KT428295">
    <property type="protein sequence ID" value="ALK44333.1"/>
    <property type="molecule type" value="Genomic_DNA"/>
</dbReference>
<dbReference type="Pfam" id="PF13508">
    <property type="entry name" value="Acetyltransf_7"/>
    <property type="match status" value="1"/>
</dbReference>
<dbReference type="PROSITE" id="PS51186">
    <property type="entry name" value="GNAT"/>
    <property type="match status" value="1"/>
</dbReference>
<name>A0A0P0KTL9_9GAMM</name>
<evidence type="ECO:0000259" key="1">
    <source>
        <dbReference type="PROSITE" id="PS51186"/>
    </source>
</evidence>
<dbReference type="PANTHER" id="PTHR43233">
    <property type="entry name" value="FAMILY N-ACETYLTRANSFERASE, PUTATIVE (AFU_ORTHOLOGUE AFUA_6G03350)-RELATED"/>
    <property type="match status" value="1"/>
</dbReference>
<dbReference type="AlphaFoldDB" id="A0A0P0KTL9"/>
<dbReference type="InterPro" id="IPR000182">
    <property type="entry name" value="GNAT_dom"/>
</dbReference>